<proteinExistence type="predicted"/>
<protein>
    <submittedName>
        <fullName evidence="2">Uncharacterized protein</fullName>
    </submittedName>
</protein>
<dbReference type="Proteomes" id="UP000201838">
    <property type="component" value="Unassembled WGS sequence"/>
</dbReference>
<accession>A0A238J273</accession>
<name>A0A238J273_9RHOB</name>
<gene>
    <name evidence="2" type="ORF">BOA8489_02927</name>
</gene>
<evidence type="ECO:0000313" key="3">
    <source>
        <dbReference type="Proteomes" id="UP000201838"/>
    </source>
</evidence>
<sequence length="187" mass="20700">MTSPQTLAHFLRHENVRPQVTQVLEGSVALVYFAISLANPAKLRHPTAMSETFTHRRTSRNATSYLMVTFAIVGLLVLMFGLQAHPFVVALFAVLIAPAIWSIIANTEARLSIDENSVSWQVGARGDRVDLDEIDYVRARTALDLSQRVAIFRNSGPKLHVPGPCLPSGRQLDEALEARGVKVKRLF</sequence>
<keyword evidence="1" id="KW-0812">Transmembrane</keyword>
<dbReference type="AlphaFoldDB" id="A0A238J273"/>
<keyword evidence="1" id="KW-0472">Membrane</keyword>
<feature type="transmembrane region" description="Helical" evidence="1">
    <location>
        <begin position="87"/>
        <end position="104"/>
    </location>
</feature>
<dbReference type="EMBL" id="FXXQ01000010">
    <property type="protein sequence ID" value="SMX24798.1"/>
    <property type="molecule type" value="Genomic_DNA"/>
</dbReference>
<feature type="transmembrane region" description="Helical" evidence="1">
    <location>
        <begin position="62"/>
        <end position="81"/>
    </location>
</feature>
<evidence type="ECO:0000313" key="2">
    <source>
        <dbReference type="EMBL" id="SMX24798.1"/>
    </source>
</evidence>
<keyword evidence="1" id="KW-1133">Transmembrane helix</keyword>
<organism evidence="2 3">
    <name type="scientific">Boseongicola aestuarii</name>
    <dbReference type="NCBI Taxonomy" id="1470561"/>
    <lineage>
        <taxon>Bacteria</taxon>
        <taxon>Pseudomonadati</taxon>
        <taxon>Pseudomonadota</taxon>
        <taxon>Alphaproteobacteria</taxon>
        <taxon>Rhodobacterales</taxon>
        <taxon>Paracoccaceae</taxon>
        <taxon>Boseongicola</taxon>
    </lineage>
</organism>
<keyword evidence="3" id="KW-1185">Reference proteome</keyword>
<evidence type="ECO:0000256" key="1">
    <source>
        <dbReference type="SAM" id="Phobius"/>
    </source>
</evidence>
<reference evidence="2 3" key="1">
    <citation type="submission" date="2017-05" db="EMBL/GenBank/DDBJ databases">
        <authorList>
            <person name="Song R."/>
            <person name="Chenine A.L."/>
            <person name="Ruprecht R.M."/>
        </authorList>
    </citation>
    <scope>NUCLEOTIDE SEQUENCE [LARGE SCALE GENOMIC DNA]</scope>
    <source>
        <strain evidence="2 3">CECT 8489</strain>
    </source>
</reference>